<dbReference type="PROSITE" id="PS51257">
    <property type="entry name" value="PROKAR_LIPOPROTEIN"/>
    <property type="match status" value="1"/>
</dbReference>
<gene>
    <name evidence="3" type="ORF">P7H70_06910</name>
</gene>
<dbReference type="EMBL" id="JARQBZ010000010">
    <property type="protein sequence ID" value="MDT2833781.1"/>
    <property type="molecule type" value="Genomic_DNA"/>
</dbReference>
<feature type="domain" description="DUF4767" evidence="2">
    <location>
        <begin position="146"/>
        <end position="282"/>
    </location>
</feature>
<protein>
    <submittedName>
        <fullName evidence="3">DUF4767 domain-containing protein</fullName>
    </submittedName>
</protein>
<evidence type="ECO:0000313" key="4">
    <source>
        <dbReference type="Proteomes" id="UP001268577"/>
    </source>
</evidence>
<name>A0AAW8U751_9ENTE</name>
<evidence type="ECO:0000256" key="1">
    <source>
        <dbReference type="SAM" id="MobiDB-lite"/>
    </source>
</evidence>
<accession>A0AAW8U751</accession>
<evidence type="ECO:0000313" key="3">
    <source>
        <dbReference type="EMBL" id="MDT2833781.1"/>
    </source>
</evidence>
<evidence type="ECO:0000259" key="2">
    <source>
        <dbReference type="Pfam" id="PF15983"/>
    </source>
</evidence>
<dbReference type="InterPro" id="IPR031927">
    <property type="entry name" value="DUF4767"/>
</dbReference>
<comment type="caution">
    <text evidence="3">The sequence shown here is derived from an EMBL/GenBank/DDBJ whole genome shotgun (WGS) entry which is preliminary data.</text>
</comment>
<proteinExistence type="predicted"/>
<feature type="compositionally biased region" description="Basic and acidic residues" evidence="1">
    <location>
        <begin position="114"/>
        <end position="145"/>
    </location>
</feature>
<sequence length="432" mass="49275">MRKSFVKIISIGLLSLLLVSCGKNDTYDQSMQKAKEAINEEKFEEAESFVDLALESRPKEEEAKNYQKQIQSYNKAMAFKKKKETKNAVIKLDEVIKVKEGSIQLVEYAKKEKEKLKEEKDKHKNEKNKENKKDKKSKKEKETRDTLWNTSKADKLREFMVGFSQAMDQNYKEYNPSQNVDLYGIKLPSVVLNGEWKMAVNEQEVQLEWSETGEGNKPYQLVAVYSDADTQPYLKKHVYFFVIENGTPKVFVTQQNQGNDQNYLYFNETQNADIKNGFAQIVNGGQAAKMPEKSSTKEYKDNKLLAAKVLVKQFESYGGNPNDAIDNSTDTTYSLMKEPSMEIWTTGVYLPEDVTIITGSPLAAGMFTYHNNGDGTVTMYPVPSHYQDKDWDDPELGKQMAQDVIANKKVIDISNVSDEMASKMATIIENDI</sequence>
<dbReference type="AlphaFoldDB" id="A0AAW8U751"/>
<feature type="region of interest" description="Disordered" evidence="1">
    <location>
        <begin position="114"/>
        <end position="147"/>
    </location>
</feature>
<reference evidence="3" key="1">
    <citation type="submission" date="2023-03" db="EMBL/GenBank/DDBJ databases">
        <authorList>
            <person name="Shen W."/>
            <person name="Cai J."/>
        </authorList>
    </citation>
    <scope>NUCLEOTIDE SEQUENCE</scope>
    <source>
        <strain evidence="3">P96-3</strain>
    </source>
</reference>
<dbReference type="Proteomes" id="UP001268577">
    <property type="component" value="Unassembled WGS sequence"/>
</dbReference>
<dbReference type="RefSeq" id="WP_311985200.1">
    <property type="nucleotide sequence ID" value="NZ_JARQBZ010000010.1"/>
</dbReference>
<dbReference type="Pfam" id="PF15983">
    <property type="entry name" value="DUF4767"/>
    <property type="match status" value="1"/>
</dbReference>
<organism evidence="3 4">
    <name type="scientific">Vagococcus carniphilus</name>
    <dbReference type="NCBI Taxonomy" id="218144"/>
    <lineage>
        <taxon>Bacteria</taxon>
        <taxon>Bacillati</taxon>
        <taxon>Bacillota</taxon>
        <taxon>Bacilli</taxon>
        <taxon>Lactobacillales</taxon>
        <taxon>Enterococcaceae</taxon>
        <taxon>Vagococcus</taxon>
    </lineage>
</organism>